<name>A0ABP9C2T9_9GAMM</name>
<gene>
    <name evidence="3" type="ORF">GCM10023307_31100</name>
</gene>
<proteinExistence type="predicted"/>
<feature type="transmembrane region" description="Helical" evidence="2">
    <location>
        <begin position="222"/>
        <end position="241"/>
    </location>
</feature>
<accession>A0ABP9C2T9</accession>
<evidence type="ECO:0000313" key="4">
    <source>
        <dbReference type="Proteomes" id="UP001499959"/>
    </source>
</evidence>
<comment type="caution">
    <text evidence="3">The sequence shown here is derived from an EMBL/GenBank/DDBJ whole genome shotgun (WGS) entry which is preliminary data.</text>
</comment>
<reference evidence="4" key="1">
    <citation type="journal article" date="2019" name="Int. J. Syst. Evol. Microbiol.">
        <title>The Global Catalogue of Microorganisms (GCM) 10K type strain sequencing project: providing services to taxonomists for standard genome sequencing and annotation.</title>
        <authorList>
            <consortium name="The Broad Institute Genomics Platform"/>
            <consortium name="The Broad Institute Genome Sequencing Center for Infectious Disease"/>
            <person name="Wu L."/>
            <person name="Ma J."/>
        </authorList>
    </citation>
    <scope>NUCLEOTIDE SEQUENCE [LARGE SCALE GENOMIC DNA]</scope>
    <source>
        <strain evidence="4">JCM 18204</strain>
    </source>
</reference>
<evidence type="ECO:0000313" key="3">
    <source>
        <dbReference type="EMBL" id="GAA4802202.1"/>
    </source>
</evidence>
<keyword evidence="4" id="KW-1185">Reference proteome</keyword>
<protein>
    <submittedName>
        <fullName evidence="3">Uncharacterized protein</fullName>
    </submittedName>
</protein>
<dbReference type="Proteomes" id="UP001499959">
    <property type="component" value="Unassembled WGS sequence"/>
</dbReference>
<evidence type="ECO:0000256" key="2">
    <source>
        <dbReference type="SAM" id="Phobius"/>
    </source>
</evidence>
<dbReference type="RefSeq" id="WP_345304268.1">
    <property type="nucleotide sequence ID" value="NZ_BAABJE010000017.1"/>
</dbReference>
<feature type="region of interest" description="Disordered" evidence="1">
    <location>
        <begin position="351"/>
        <end position="386"/>
    </location>
</feature>
<evidence type="ECO:0000256" key="1">
    <source>
        <dbReference type="SAM" id="MobiDB-lite"/>
    </source>
</evidence>
<dbReference type="EMBL" id="BAABJE010000017">
    <property type="protein sequence ID" value="GAA4802202.1"/>
    <property type="molecule type" value="Genomic_DNA"/>
</dbReference>
<keyword evidence="2" id="KW-1133">Transmembrane helix</keyword>
<keyword evidence="2" id="KW-0812">Transmembrane</keyword>
<keyword evidence="2" id="KW-0472">Membrane</keyword>
<organism evidence="3 4">
    <name type="scientific">Lysobacter hankyongensis</name>
    <dbReference type="NCBI Taxonomy" id="1176535"/>
    <lineage>
        <taxon>Bacteria</taxon>
        <taxon>Pseudomonadati</taxon>
        <taxon>Pseudomonadota</taxon>
        <taxon>Gammaproteobacteria</taxon>
        <taxon>Lysobacterales</taxon>
        <taxon>Lysobacteraceae</taxon>
        <taxon>Lysobacter</taxon>
    </lineage>
</organism>
<sequence length="386" mass="40996">MSDNGTFGAQRVSTLPRTDASARVDVGRALAAAKAHFVARGWRPLAIQPPSLRERCEDVMVSLLMSDAGETLWLSSRDWSALPHPQDAFRREMACVREARVDQTILVHDGDFPDGVVEAAAHTPRLRLIDAAILREMPAAGPSRNAAGAAIAAATGAPASAVPAATYRQRLAQPARRAARYLSQVVDARPVAAAERYFHDTFARRLRQVDGERRRLKTLGTAALMAIGASIGFFAFNLVWLKHAPEGDDNASLRVAQAETRPLPQPLPPPQGYVAQAAGVSSPMQRTMPAHAAFGGEAYPSNATRSATASVAPVQATMVAMAGDAGTAHVQYPLDVGEARRRADEAIDVIASSTPEVRGSYPSVAPAPDAVDMDPVALPEDPARVD</sequence>